<dbReference type="HOGENOM" id="CLU_3306429_0_0_5"/>
<proteinExistence type="predicted"/>
<keyword evidence="2" id="KW-1185">Reference proteome</keyword>
<gene>
    <name evidence="1" type="ORF">A1OE_16</name>
</gene>
<evidence type="ECO:0000313" key="1">
    <source>
        <dbReference type="EMBL" id="AFX98231.1"/>
    </source>
</evidence>
<dbReference type="AlphaFoldDB" id="K7ZC24"/>
<sequence length="39" mass="4646">MLASFYLIEVQSNKIINYLTIKYITISLEKVTTLYYQII</sequence>
<reference evidence="1 2" key="1">
    <citation type="journal article" date="2012" name="Proc. Natl. Acad. Sci. U.S.A.">
        <title>Genome streamlining and chemical defense in a coral reef symbiosis.</title>
        <authorList>
            <person name="Kwan J.C."/>
            <person name="Donia M.S."/>
            <person name="Han A.W."/>
            <person name="Hirose E."/>
            <person name="Haygood M.G."/>
            <person name="Schmidt E.W."/>
        </authorList>
    </citation>
    <scope>NUCLEOTIDE SEQUENCE [LARGE SCALE GENOMIC DNA]</scope>
    <source>
        <strain evidence="1 2">L2</strain>
    </source>
</reference>
<protein>
    <submittedName>
        <fullName evidence="1">Uncharacterized protein</fullName>
    </submittedName>
</protein>
<evidence type="ECO:0000313" key="2">
    <source>
        <dbReference type="Proteomes" id="UP000010077"/>
    </source>
</evidence>
<name>K7ZC24_9PROT</name>
<accession>K7ZC24</accession>
<dbReference type="EMBL" id="CP003539">
    <property type="protein sequence ID" value="AFX98231.1"/>
    <property type="molecule type" value="Genomic_DNA"/>
</dbReference>
<dbReference type="Proteomes" id="UP000010077">
    <property type="component" value="Chromosome"/>
</dbReference>
<organism evidence="1 2">
    <name type="scientific">Candidatus Endolissoclinum faulkneri L2</name>
    <dbReference type="NCBI Taxonomy" id="1193729"/>
    <lineage>
        <taxon>Bacteria</taxon>
        <taxon>Pseudomonadati</taxon>
        <taxon>Pseudomonadota</taxon>
        <taxon>Alphaproteobacteria</taxon>
        <taxon>Rhodospirillales</taxon>
        <taxon>Rhodospirillaceae</taxon>
        <taxon>Candidatus Endolissoclinum</taxon>
    </lineage>
</organism>
<dbReference type="KEGG" id="thal:A1OE_16"/>